<evidence type="ECO:0000313" key="2">
    <source>
        <dbReference type="EMBL" id="MBA0565688.1"/>
    </source>
</evidence>
<comment type="caution">
    <text evidence="2">The sequence shown here is derived from an EMBL/GenBank/DDBJ whole genome shotgun (WGS) entry which is preliminary data.</text>
</comment>
<organism evidence="2 3">
    <name type="scientific">Gossypium lobatum</name>
    <dbReference type="NCBI Taxonomy" id="34289"/>
    <lineage>
        <taxon>Eukaryota</taxon>
        <taxon>Viridiplantae</taxon>
        <taxon>Streptophyta</taxon>
        <taxon>Embryophyta</taxon>
        <taxon>Tracheophyta</taxon>
        <taxon>Spermatophyta</taxon>
        <taxon>Magnoliopsida</taxon>
        <taxon>eudicotyledons</taxon>
        <taxon>Gunneridae</taxon>
        <taxon>Pentapetalae</taxon>
        <taxon>rosids</taxon>
        <taxon>malvids</taxon>
        <taxon>Malvales</taxon>
        <taxon>Malvaceae</taxon>
        <taxon>Malvoideae</taxon>
        <taxon>Gossypium</taxon>
    </lineage>
</organism>
<reference evidence="2 3" key="1">
    <citation type="journal article" date="2019" name="Genome Biol. Evol.">
        <title>Insights into the evolution of the New World diploid cottons (Gossypium, subgenus Houzingenia) based on genome sequencing.</title>
        <authorList>
            <person name="Grover C.E."/>
            <person name="Arick M.A. 2nd"/>
            <person name="Thrash A."/>
            <person name="Conover J.L."/>
            <person name="Sanders W.S."/>
            <person name="Peterson D.G."/>
            <person name="Frelichowski J.E."/>
            <person name="Scheffler J.A."/>
            <person name="Scheffler B.E."/>
            <person name="Wendel J.F."/>
        </authorList>
    </citation>
    <scope>NUCLEOTIDE SEQUENCE [LARGE SCALE GENOMIC DNA]</scope>
    <source>
        <strain evidence="2">157</strain>
        <tissue evidence="2">Leaf</tissue>
    </source>
</reference>
<dbReference type="AlphaFoldDB" id="A0A7J8MLS0"/>
<feature type="region of interest" description="Disordered" evidence="1">
    <location>
        <begin position="1"/>
        <end position="28"/>
    </location>
</feature>
<proteinExistence type="predicted"/>
<keyword evidence="3" id="KW-1185">Reference proteome</keyword>
<evidence type="ECO:0000256" key="1">
    <source>
        <dbReference type="SAM" id="MobiDB-lite"/>
    </source>
</evidence>
<protein>
    <submittedName>
        <fullName evidence="2">Uncharacterized protein</fullName>
    </submittedName>
</protein>
<accession>A0A7J8MLS0</accession>
<evidence type="ECO:0000313" key="3">
    <source>
        <dbReference type="Proteomes" id="UP000593572"/>
    </source>
</evidence>
<name>A0A7J8MLS0_9ROSI</name>
<sequence length="28" mass="3075">MALEAITLSTSISENSDHRRLADSQMPT</sequence>
<feature type="non-terminal residue" evidence="2">
    <location>
        <position position="28"/>
    </location>
</feature>
<dbReference type="Proteomes" id="UP000593572">
    <property type="component" value="Unassembled WGS sequence"/>
</dbReference>
<gene>
    <name evidence="2" type="ORF">Golob_010552</name>
</gene>
<dbReference type="EMBL" id="JABEZX010000009">
    <property type="protein sequence ID" value="MBA0565688.1"/>
    <property type="molecule type" value="Genomic_DNA"/>
</dbReference>